<keyword evidence="12" id="KW-0206">Cytoskeleton</keyword>
<evidence type="ECO:0000256" key="8">
    <source>
        <dbReference type="ARBA" id="ARBA00022840"/>
    </source>
</evidence>
<keyword evidence="7" id="KW-0547">Nucleotide-binding</keyword>
<protein>
    <submittedName>
        <fullName evidence="16">Dynein heavy chain 6, axonemal</fullName>
    </submittedName>
</protein>
<dbReference type="Gene3D" id="1.20.58.1120">
    <property type="match status" value="1"/>
</dbReference>
<accession>A0AAD5T3G7</accession>
<dbReference type="InterPro" id="IPR042222">
    <property type="entry name" value="Dynein_2_N"/>
</dbReference>
<feature type="region of interest" description="Disordered" evidence="14">
    <location>
        <begin position="1"/>
        <end position="22"/>
    </location>
</feature>
<comment type="subcellular location">
    <subcellularLocation>
        <location evidence="2">Cell projection</location>
    </subcellularLocation>
    <subcellularLocation>
        <location evidence="1">Cytoplasm</location>
        <location evidence="1">Cytoskeleton</location>
    </subcellularLocation>
</comment>
<dbReference type="FunFam" id="3.20.180.20:FF:000003">
    <property type="entry name" value="Dynein heavy chain 12, axonemal"/>
    <property type="match status" value="1"/>
</dbReference>
<keyword evidence="10" id="KW-0175">Coiled coil</keyword>
<dbReference type="GO" id="GO:0005524">
    <property type="term" value="F:ATP binding"/>
    <property type="evidence" value="ECO:0007669"/>
    <property type="project" value="UniProtKB-KW"/>
</dbReference>
<feature type="region of interest" description="Disordered" evidence="14">
    <location>
        <begin position="188"/>
        <end position="221"/>
    </location>
</feature>
<comment type="similarity">
    <text evidence="3">Belongs to the dynein heavy chain family.</text>
</comment>
<sequence length="1801" mass="201844">MQNENSADTSAQLPPFSRRQSGVNGQLISEVSLKSPIKHFSAAPHRGQKMADDTKQAHLTQRLYTTAAKATNPHFLFDFAPLSVQKSLPLPRLSSAPASLYARNINIGLTDSAGTHTVPSPNTAPTGSISGPLSSADGLTRPNTPHLIANAAEHELKSSGFNQKPPHFTSGSTTPRVVLRAKKPVILPISSTPGHIPKQGHSTTTSRPSSQQTSRPESAAISVKTIDIDAINQIIRPKRFWEDTDELDKLGLGHARNSFSGSNLPIIPPISSASSRSSSSDAVPIVLDAKSGEPKRVRLIIPDSNDIPVELFQNFGVLSVATENAKPNEENTVSNFRKARKKPLPYQLGSEEVTPSALRLAKTPFDFIRYIGTKCSQSKDFAYLNAIKPSIRGGNSTFNPYNLVIVEYKDITKADGYFTISSKGITSFNVLGHGEFTPTAQWLREHDLFHKLLKIPFFARYRFWKCFTVWHRSVLHAKISKSKIMLSQTLFLGHPVLRPALLRVRGICVSFADSKKLFLADPETTYELSDFLKSQLDWVQAVSQNALKDCETQIRLIVLEAATRCLNNRGFDTTLKVVDENEQENALNGVYDGPRLTFTQQSARRAECLRLQRFVKVVDYMVVNMLHMLVIESVQNLLRRVFCGCENSDVVVDGYDGDDPIRDEQIGLLMELERPQTFATIVNSSIESSRLKSELSSSDNISNQNERLGAAMPAAGTVQVGGAIVGPEVETTELSTCGFDGFVSILSRILRAAIPRIEIKDAYDKEEFMDVENESVNQVTSTKSSESPRKDSATSLRSQAKLISKESPLFKIQLLLFHTCVTKHLYFQPSLPDFLNAIDELLKSYVLAVQEYSLIANTIPFLDPSKLRGGAYSTMRGLDEVEYGEGPQVMDIITEGGYFREICGRIRGVLVGLFLNAAEWMLKFDEVRNMWIENELFNAMEQLKIVGGPIAAILASNISGDDISALQNQLLEYEKQRVALKMEQGIDDTDQETKEIHVEEKRGILEIAATVELKEDGNYSALVEFFQLSLEKFEEQRQTMNSILSSSIINNLNIDTSVLKSVLVPSPERCFSEVASILPGLARDKNELLLTELQNWVRILNTQSNTVEGYVEYLGWLDKISRLLTQKLEVKSAIPLVEAMHEEVFKLYTILDLYKIPIQPTDLALFQTLTPTVRTLHECTDIASDTKEENINKFSAELEKLTADLMGEVSEVRNKAQDPIVLNLSSNSDTAISFLGGLKTKLEEIEAKKRKYEAWADLFKNGGSPLKSESPNDIKKKSAGGELEDTFTDVQLKNTLWTSLKEWSSLAFDWKTQLFDTLDIENVNAQIQSFTKTVYLLDKGLPPNDVVPKLKSMVDEYRIMYPTIMDLRNQALKARHWEKIQDALGKPIVKDETFTLGKLVELRAFDLKEEISSISSQAASEAALEEMLLKVVKNWNETEFVVVNYRDSKDVFILGTVEDIQTLLEDSQVTIATIKSSRFIGPIKHEVEKWDRQLALFSETLDAWLNCQRNWLYLESIFSAPDIQRQLPDEARMFAQVDRNWKEIMRRVSRNPNAIKSGTVSGLLETLQQNNTLLDQIQKCLEDYLESKRLLFPRFYFLSNDELLEILSQTRNPQAVQPHLSKCFDAIKSLDFASSEVKSTEILAMISPEGERVAFTKIIKARGNVEAWLGSVEEGMFAILRRLVKIAISEYESSKRADWVKEHAGQVVVTGNQIIWTRDVSEAIKSSNPEKALNTFKQESINNLSALAGLVRGELTSIQRAVLGALITIDVHNRDIVQGLCLAKVSRLADFEWTKQLRYYW</sequence>
<evidence type="ECO:0000256" key="14">
    <source>
        <dbReference type="SAM" id="MobiDB-lite"/>
    </source>
</evidence>
<feature type="domain" description="Dynein heavy chain linker" evidence="15">
    <location>
        <begin position="1283"/>
        <end position="1685"/>
    </location>
</feature>
<keyword evidence="8" id="KW-0067">ATP-binding</keyword>
<dbReference type="InterPro" id="IPR013602">
    <property type="entry name" value="Dynein_heavy_linker"/>
</dbReference>
<evidence type="ECO:0000256" key="12">
    <source>
        <dbReference type="ARBA" id="ARBA00023212"/>
    </source>
</evidence>
<dbReference type="GO" id="GO:0030286">
    <property type="term" value="C:dynein complex"/>
    <property type="evidence" value="ECO:0007669"/>
    <property type="project" value="UniProtKB-KW"/>
</dbReference>
<keyword evidence="6" id="KW-0677">Repeat</keyword>
<evidence type="ECO:0000256" key="11">
    <source>
        <dbReference type="ARBA" id="ARBA00023175"/>
    </source>
</evidence>
<dbReference type="Proteomes" id="UP001211907">
    <property type="component" value="Unassembled WGS sequence"/>
</dbReference>
<feature type="region of interest" description="Disordered" evidence="14">
    <location>
        <begin position="112"/>
        <end position="144"/>
    </location>
</feature>
<dbReference type="GO" id="GO:0007018">
    <property type="term" value="P:microtubule-based movement"/>
    <property type="evidence" value="ECO:0007669"/>
    <property type="project" value="InterPro"/>
</dbReference>
<evidence type="ECO:0000256" key="5">
    <source>
        <dbReference type="ARBA" id="ARBA00022701"/>
    </source>
</evidence>
<dbReference type="Gene3D" id="1.20.140.100">
    <property type="entry name" value="Dynein heavy chain, N-terminal domain 2"/>
    <property type="match status" value="1"/>
</dbReference>
<keyword evidence="9" id="KW-0243">Dynein</keyword>
<keyword evidence="5" id="KW-0493">Microtubule</keyword>
<gene>
    <name evidence="16" type="primary">DNAH6_4</name>
    <name evidence="16" type="ORF">HK100_010669</name>
</gene>
<evidence type="ECO:0000313" key="16">
    <source>
        <dbReference type="EMBL" id="KAJ3125644.1"/>
    </source>
</evidence>
<proteinExistence type="inferred from homology"/>
<feature type="compositionally biased region" description="Polar residues" evidence="14">
    <location>
        <begin position="112"/>
        <end position="133"/>
    </location>
</feature>
<keyword evidence="11" id="KW-0505">Motor protein</keyword>
<organism evidence="16 17">
    <name type="scientific">Physocladia obscura</name>
    <dbReference type="NCBI Taxonomy" id="109957"/>
    <lineage>
        <taxon>Eukaryota</taxon>
        <taxon>Fungi</taxon>
        <taxon>Fungi incertae sedis</taxon>
        <taxon>Chytridiomycota</taxon>
        <taxon>Chytridiomycota incertae sedis</taxon>
        <taxon>Chytridiomycetes</taxon>
        <taxon>Chytridiales</taxon>
        <taxon>Chytriomycetaceae</taxon>
        <taxon>Physocladia</taxon>
    </lineage>
</organism>
<evidence type="ECO:0000256" key="7">
    <source>
        <dbReference type="ARBA" id="ARBA00022741"/>
    </source>
</evidence>
<dbReference type="FunFam" id="1.20.140.100:FF:000004">
    <property type="entry name" value="Dynein axonemal heavy chain 6"/>
    <property type="match status" value="1"/>
</dbReference>
<dbReference type="GO" id="GO:0042995">
    <property type="term" value="C:cell projection"/>
    <property type="evidence" value="ECO:0007669"/>
    <property type="project" value="UniProtKB-SubCell"/>
</dbReference>
<evidence type="ECO:0000256" key="6">
    <source>
        <dbReference type="ARBA" id="ARBA00022737"/>
    </source>
</evidence>
<evidence type="ECO:0000256" key="9">
    <source>
        <dbReference type="ARBA" id="ARBA00023017"/>
    </source>
</evidence>
<evidence type="ECO:0000256" key="1">
    <source>
        <dbReference type="ARBA" id="ARBA00004245"/>
    </source>
</evidence>
<keyword evidence="13" id="KW-0966">Cell projection</keyword>
<dbReference type="GO" id="GO:0045505">
    <property type="term" value="F:dynein intermediate chain binding"/>
    <property type="evidence" value="ECO:0007669"/>
    <property type="project" value="InterPro"/>
</dbReference>
<keyword evidence="17" id="KW-1185">Reference proteome</keyword>
<evidence type="ECO:0000256" key="10">
    <source>
        <dbReference type="ARBA" id="ARBA00023054"/>
    </source>
</evidence>
<dbReference type="PANTHER" id="PTHR45703:SF36">
    <property type="entry name" value="DYNEIN HEAVY CHAIN, CYTOPLASMIC"/>
    <property type="match status" value="1"/>
</dbReference>
<feature type="compositionally biased region" description="Low complexity" evidence="14">
    <location>
        <begin position="202"/>
        <end position="216"/>
    </location>
</feature>
<dbReference type="FunFam" id="1.10.287.2620:FF:000001">
    <property type="entry name" value="Cytoplasmic dynein heavy chain 1"/>
    <property type="match status" value="1"/>
</dbReference>
<dbReference type="GO" id="GO:0005874">
    <property type="term" value="C:microtubule"/>
    <property type="evidence" value="ECO:0007669"/>
    <property type="project" value="UniProtKB-KW"/>
</dbReference>
<reference evidence="16" key="1">
    <citation type="submission" date="2020-05" db="EMBL/GenBank/DDBJ databases">
        <title>Phylogenomic resolution of chytrid fungi.</title>
        <authorList>
            <person name="Stajich J.E."/>
            <person name="Amses K."/>
            <person name="Simmons R."/>
            <person name="Seto K."/>
            <person name="Myers J."/>
            <person name="Bonds A."/>
            <person name="Quandt C.A."/>
            <person name="Barry K."/>
            <person name="Liu P."/>
            <person name="Grigoriev I."/>
            <person name="Longcore J.E."/>
            <person name="James T.Y."/>
        </authorList>
    </citation>
    <scope>NUCLEOTIDE SEQUENCE</scope>
    <source>
        <strain evidence="16">JEL0513</strain>
    </source>
</reference>
<dbReference type="InterPro" id="IPR026983">
    <property type="entry name" value="DHC"/>
</dbReference>
<dbReference type="EMBL" id="JADGJH010000598">
    <property type="protein sequence ID" value="KAJ3125644.1"/>
    <property type="molecule type" value="Genomic_DNA"/>
</dbReference>
<evidence type="ECO:0000313" key="17">
    <source>
        <dbReference type="Proteomes" id="UP001211907"/>
    </source>
</evidence>
<evidence type="ECO:0000256" key="3">
    <source>
        <dbReference type="ARBA" id="ARBA00008887"/>
    </source>
</evidence>
<dbReference type="PANTHER" id="PTHR45703">
    <property type="entry name" value="DYNEIN HEAVY CHAIN"/>
    <property type="match status" value="1"/>
</dbReference>
<dbReference type="InterPro" id="IPR042228">
    <property type="entry name" value="Dynein_linker_3"/>
</dbReference>
<keyword evidence="4" id="KW-0963">Cytoplasm</keyword>
<dbReference type="Gene3D" id="3.20.180.20">
    <property type="entry name" value="Dynein heavy chain, N-terminal domain 2"/>
    <property type="match status" value="1"/>
</dbReference>
<evidence type="ECO:0000256" key="2">
    <source>
        <dbReference type="ARBA" id="ARBA00004316"/>
    </source>
</evidence>
<evidence type="ECO:0000259" key="15">
    <source>
        <dbReference type="Pfam" id="PF08393"/>
    </source>
</evidence>
<feature type="compositionally biased region" description="Polar residues" evidence="14">
    <location>
        <begin position="774"/>
        <end position="785"/>
    </location>
</feature>
<name>A0AAD5T3G7_9FUNG</name>
<dbReference type="Gene3D" id="1.10.287.2620">
    <property type="match status" value="1"/>
</dbReference>
<feature type="region of interest" description="Disordered" evidence="14">
    <location>
        <begin position="774"/>
        <end position="796"/>
    </location>
</feature>
<comment type="caution">
    <text evidence="16">The sequence shown here is derived from an EMBL/GenBank/DDBJ whole genome shotgun (WGS) entry which is preliminary data.</text>
</comment>
<evidence type="ECO:0000256" key="13">
    <source>
        <dbReference type="ARBA" id="ARBA00023273"/>
    </source>
</evidence>
<evidence type="ECO:0000256" key="4">
    <source>
        <dbReference type="ARBA" id="ARBA00022490"/>
    </source>
</evidence>
<dbReference type="Pfam" id="PF08393">
    <property type="entry name" value="DHC_N2"/>
    <property type="match status" value="1"/>
</dbReference>
<dbReference type="GO" id="GO:0051959">
    <property type="term" value="F:dynein light intermediate chain binding"/>
    <property type="evidence" value="ECO:0007669"/>
    <property type="project" value="InterPro"/>
</dbReference>